<dbReference type="HOGENOM" id="CLU_012358_10_1_7"/>
<dbReference type="EMBL" id="CP000767">
    <property type="protein sequence ID" value="EAT99587.1"/>
    <property type="molecule type" value="Genomic_DNA"/>
</dbReference>
<evidence type="ECO:0000313" key="3">
    <source>
        <dbReference type="EMBL" id="EAT99587.1"/>
    </source>
</evidence>
<evidence type="ECO:0000259" key="2">
    <source>
        <dbReference type="Pfam" id="PF01979"/>
    </source>
</evidence>
<sequence>MEILKAKWLIVCDENFKILKDRCIAFDEKIRAIGSESELRAKFKNAKFSELRNSVIAPAFVNTHVHLEFSANASELTYGDFIAWLGSIVTHGGELAKKCTPKIMQKALNSMLKSGVGTVGAVSSFGKDLHILATSPARVVFFNEILGSNGEFVEQNWLNFMAKFKASQAFASARFTPAVSLHSPYSIHPDLAIKALNFAREKDLIVCTHFLESKAEKSWLDSGTGAFKEHLKRFVKEPKPMFSAEGYFAQFSQLRTLFTHCVYESDFTKFKPYHSITHCAVSNRLLGKKALDLGAILRAKVNLNIGTDGLSSNISLNFWDELRAVLLTHQNLELNHLAKVVFKAATKGGADALGINSGELKPAKLADIAVYSAPKCDESELVLQLILHTKQAKRLYIGGKICEF</sequence>
<dbReference type="OrthoDB" id="9807210at2"/>
<dbReference type="InterPro" id="IPR032466">
    <property type="entry name" value="Metal_Hydrolase"/>
</dbReference>
<evidence type="ECO:0000256" key="1">
    <source>
        <dbReference type="ARBA" id="ARBA00022801"/>
    </source>
</evidence>
<dbReference type="RefSeq" id="WP_011992622.1">
    <property type="nucleotide sequence ID" value="NC_009715.2"/>
</dbReference>
<dbReference type="PANTHER" id="PTHR43794">
    <property type="entry name" value="AMINOHYDROLASE SSNA-RELATED"/>
    <property type="match status" value="1"/>
</dbReference>
<dbReference type="NCBIfam" id="NF006269">
    <property type="entry name" value="PRK08418.1"/>
    <property type="match status" value="1"/>
</dbReference>
<dbReference type="InterPro" id="IPR006680">
    <property type="entry name" value="Amidohydro-rel"/>
</dbReference>
<dbReference type="KEGG" id="ccv:CCV52592_0362"/>
<accession>A7GZY6</accession>
<evidence type="ECO:0000313" key="4">
    <source>
        <dbReference type="Proteomes" id="UP000006380"/>
    </source>
</evidence>
<organism evidence="3 4">
    <name type="scientific">Campylobacter curvus (strain 525.92)</name>
    <dbReference type="NCBI Taxonomy" id="360105"/>
    <lineage>
        <taxon>Bacteria</taxon>
        <taxon>Pseudomonadati</taxon>
        <taxon>Campylobacterota</taxon>
        <taxon>Epsilonproteobacteria</taxon>
        <taxon>Campylobacterales</taxon>
        <taxon>Campylobacteraceae</taxon>
        <taxon>Campylobacter</taxon>
    </lineage>
</organism>
<dbReference type="AlphaFoldDB" id="A7GZY6"/>
<feature type="domain" description="Amidohydrolase-related" evidence="2">
    <location>
        <begin position="56"/>
        <end position="401"/>
    </location>
</feature>
<dbReference type="Gene3D" id="2.30.40.10">
    <property type="entry name" value="Urease, subunit C, domain 1"/>
    <property type="match status" value="1"/>
</dbReference>
<dbReference type="GO" id="GO:0016810">
    <property type="term" value="F:hydrolase activity, acting on carbon-nitrogen (but not peptide) bonds"/>
    <property type="evidence" value="ECO:0007669"/>
    <property type="project" value="InterPro"/>
</dbReference>
<protein>
    <submittedName>
        <fullName evidence="3">Metallo-dependent hydrolase, subgroup D</fullName>
    </submittedName>
</protein>
<dbReference type="Pfam" id="PF01979">
    <property type="entry name" value="Amidohydro_1"/>
    <property type="match status" value="1"/>
</dbReference>
<name>A7GZY6_CAMC5</name>
<dbReference type="SUPFAM" id="SSF51556">
    <property type="entry name" value="Metallo-dependent hydrolases"/>
    <property type="match status" value="1"/>
</dbReference>
<dbReference type="STRING" id="360105.CCV52592_0362"/>
<gene>
    <name evidence="3" type="ORF">CCV52592_0362</name>
</gene>
<keyword evidence="1 3" id="KW-0378">Hydrolase</keyword>
<proteinExistence type="predicted"/>
<dbReference type="InterPro" id="IPR011059">
    <property type="entry name" value="Metal-dep_hydrolase_composite"/>
</dbReference>
<dbReference type="SUPFAM" id="SSF51338">
    <property type="entry name" value="Composite domain of metallo-dependent hydrolases"/>
    <property type="match status" value="1"/>
</dbReference>
<dbReference type="PANTHER" id="PTHR43794:SF11">
    <property type="entry name" value="AMIDOHYDROLASE-RELATED DOMAIN-CONTAINING PROTEIN"/>
    <property type="match status" value="1"/>
</dbReference>
<dbReference type="Proteomes" id="UP000006380">
    <property type="component" value="Chromosome"/>
</dbReference>
<dbReference type="Gene3D" id="3.20.20.140">
    <property type="entry name" value="Metal-dependent hydrolases"/>
    <property type="match status" value="1"/>
</dbReference>
<keyword evidence="4" id="KW-1185">Reference proteome</keyword>
<reference evidence="3" key="1">
    <citation type="submission" date="2016-07" db="EMBL/GenBank/DDBJ databases">
        <title>Comparative genomics of the Campylobacter concisus group.</title>
        <authorList>
            <person name="Miller W.G."/>
            <person name="Yee E."/>
            <person name="Chapman M.H."/>
            <person name="Huynh S."/>
            <person name="Bono J.L."/>
            <person name="On S.L.W."/>
            <person name="StLeger J."/>
            <person name="Foster G."/>
            <person name="Parker C.T."/>
        </authorList>
    </citation>
    <scope>NUCLEOTIDE SEQUENCE</scope>
    <source>
        <strain evidence="3">525.92</strain>
    </source>
</reference>
<dbReference type="InterPro" id="IPR050287">
    <property type="entry name" value="MTA/SAH_deaminase"/>
</dbReference>